<gene>
    <name evidence="2" type="ORF">ISS97_16555</name>
</gene>
<evidence type="ECO:0008006" key="4">
    <source>
        <dbReference type="Google" id="ProtNLM"/>
    </source>
</evidence>
<keyword evidence="1" id="KW-0812">Transmembrane</keyword>
<feature type="transmembrane region" description="Helical" evidence="1">
    <location>
        <begin position="89"/>
        <end position="108"/>
    </location>
</feature>
<evidence type="ECO:0000313" key="3">
    <source>
        <dbReference type="Proteomes" id="UP001620408"/>
    </source>
</evidence>
<keyword evidence="1" id="KW-1133">Transmembrane helix</keyword>
<keyword evidence="3" id="KW-1185">Reference proteome</keyword>
<evidence type="ECO:0000256" key="1">
    <source>
        <dbReference type="SAM" id="Phobius"/>
    </source>
</evidence>
<feature type="transmembrane region" description="Helical" evidence="1">
    <location>
        <begin position="120"/>
        <end position="141"/>
    </location>
</feature>
<organism evidence="2 3">
    <name type="scientific">Dyella koreensis</name>
    <dbReference type="NCBI Taxonomy" id="311235"/>
    <lineage>
        <taxon>Bacteria</taxon>
        <taxon>Pseudomonadati</taxon>
        <taxon>Pseudomonadota</taxon>
        <taxon>Gammaproteobacteria</taxon>
        <taxon>Lysobacterales</taxon>
        <taxon>Rhodanobacteraceae</taxon>
        <taxon>Dyella</taxon>
    </lineage>
</organism>
<accession>A0ABW8K7M5</accession>
<keyword evidence="1" id="KW-0472">Membrane</keyword>
<proteinExistence type="predicted"/>
<dbReference type="RefSeq" id="WP_379983499.1">
    <property type="nucleotide sequence ID" value="NZ_JADIKD010000012.1"/>
</dbReference>
<reference evidence="2 3" key="1">
    <citation type="submission" date="2020-10" db="EMBL/GenBank/DDBJ databases">
        <title>Phylogeny of dyella-like bacteria.</title>
        <authorList>
            <person name="Fu J."/>
        </authorList>
    </citation>
    <scope>NUCLEOTIDE SEQUENCE [LARGE SCALE GENOMIC DNA]</scope>
    <source>
        <strain evidence="2 3">BB4</strain>
    </source>
</reference>
<dbReference type="Proteomes" id="UP001620408">
    <property type="component" value="Unassembled WGS sequence"/>
</dbReference>
<sequence length="153" mass="17417">MKLAKEAFVSSGNRRENQVDLERLTVDGRPLVRRSEDLNAMTLDEPDAGLYRREMSTPRSTYDPFQANFGEVSLAEGLRSKHSKHRQRVWAWLLLVLPSAFLGCLGTLQAWDDVTFGESGYLKAALGAVFWWLPTAFWLLVMYRRPAATSKHT</sequence>
<name>A0ABW8K7M5_9GAMM</name>
<evidence type="ECO:0000313" key="2">
    <source>
        <dbReference type="EMBL" id="MFK2918884.1"/>
    </source>
</evidence>
<dbReference type="EMBL" id="JADIKD010000012">
    <property type="protein sequence ID" value="MFK2918884.1"/>
    <property type="molecule type" value="Genomic_DNA"/>
</dbReference>
<comment type="caution">
    <text evidence="2">The sequence shown here is derived from an EMBL/GenBank/DDBJ whole genome shotgun (WGS) entry which is preliminary data.</text>
</comment>
<protein>
    <recommendedName>
        <fullName evidence="4">DUF805 domain-containing protein</fullName>
    </recommendedName>
</protein>